<dbReference type="InterPro" id="IPR000792">
    <property type="entry name" value="Tscrpt_reg_LuxR_C"/>
</dbReference>
<dbReference type="SMART" id="SM00448">
    <property type="entry name" value="REC"/>
    <property type="match status" value="1"/>
</dbReference>
<dbReference type="PROSITE" id="PS50110">
    <property type="entry name" value="RESPONSE_REGULATORY"/>
    <property type="match status" value="1"/>
</dbReference>
<dbReference type="Gene3D" id="3.40.50.2300">
    <property type="match status" value="1"/>
</dbReference>
<organism evidence="6 7">
    <name type="scientific">Marinobacter fuscus</name>
    <dbReference type="NCBI Taxonomy" id="2109942"/>
    <lineage>
        <taxon>Bacteria</taxon>
        <taxon>Pseudomonadati</taxon>
        <taxon>Pseudomonadota</taxon>
        <taxon>Gammaproteobacteria</taxon>
        <taxon>Pseudomonadales</taxon>
        <taxon>Marinobacteraceae</taxon>
        <taxon>Marinobacter</taxon>
    </lineage>
</organism>
<evidence type="ECO:0000313" key="6">
    <source>
        <dbReference type="EMBL" id="PSF08234.1"/>
    </source>
</evidence>
<feature type="domain" description="Response regulatory" evidence="5">
    <location>
        <begin position="2"/>
        <end position="118"/>
    </location>
</feature>
<dbReference type="RefSeq" id="WP_106762160.1">
    <property type="nucleotide sequence ID" value="NZ_PXNP01000053.1"/>
</dbReference>
<dbReference type="GO" id="GO:0003677">
    <property type="term" value="F:DNA binding"/>
    <property type="evidence" value="ECO:0007669"/>
    <property type="project" value="UniProtKB-KW"/>
</dbReference>
<comment type="caution">
    <text evidence="6">The sequence shown here is derived from an EMBL/GenBank/DDBJ whole genome shotgun (WGS) entry which is preliminary data.</text>
</comment>
<dbReference type="EMBL" id="PXNP01000053">
    <property type="protein sequence ID" value="PSF08234.1"/>
    <property type="molecule type" value="Genomic_DNA"/>
</dbReference>
<dbReference type="InterPro" id="IPR011006">
    <property type="entry name" value="CheY-like_superfamily"/>
</dbReference>
<dbReference type="Pfam" id="PF00072">
    <property type="entry name" value="Response_reg"/>
    <property type="match status" value="1"/>
</dbReference>
<feature type="domain" description="HTH luxR-type" evidence="4">
    <location>
        <begin position="140"/>
        <end position="205"/>
    </location>
</feature>
<evidence type="ECO:0000313" key="7">
    <source>
        <dbReference type="Proteomes" id="UP000239866"/>
    </source>
</evidence>
<keyword evidence="2 6" id="KW-0238">DNA-binding</keyword>
<protein>
    <submittedName>
        <fullName evidence="6">DNA-binding response regulator</fullName>
    </submittedName>
</protein>
<gene>
    <name evidence="6" type="ORF">C7H09_08690</name>
</gene>
<dbReference type="SUPFAM" id="SSF46894">
    <property type="entry name" value="C-terminal effector domain of the bipartite response regulators"/>
    <property type="match status" value="1"/>
</dbReference>
<dbReference type="InterPro" id="IPR058245">
    <property type="entry name" value="NreC/VraR/RcsB-like_REC"/>
</dbReference>
<dbReference type="PRINTS" id="PR00038">
    <property type="entry name" value="HTHLUXR"/>
</dbReference>
<dbReference type="InterPro" id="IPR001789">
    <property type="entry name" value="Sig_transdc_resp-reg_receiver"/>
</dbReference>
<dbReference type="OrthoDB" id="9796655at2"/>
<dbReference type="CDD" id="cd17535">
    <property type="entry name" value="REC_NarL-like"/>
    <property type="match status" value="1"/>
</dbReference>
<sequence>MKVLVVEPQSLMREGTLCLLRSLMPGIIATGAGDGGQAFTDTTGPGPDLLLTELLLPDYSGLELCRRVQQRWRNTAIVFLTSSDDSAMVRQAMAAGARGFLNKQCTPSELVAAVRTVSAGDTYLQHSLATRLALGGEQKTDHRVADITQRELEILILVARGYNNPGIARQLSISTKTVANHLSLLKNKLQASSSLELLHIAVDAGLVQYGRPVPCVPAGVG</sequence>
<accession>A0A2T1KDL0</accession>
<dbReference type="PANTHER" id="PTHR43214:SF43">
    <property type="entry name" value="TWO-COMPONENT RESPONSE REGULATOR"/>
    <property type="match status" value="1"/>
</dbReference>
<evidence type="ECO:0000256" key="1">
    <source>
        <dbReference type="ARBA" id="ARBA00022553"/>
    </source>
</evidence>
<evidence type="ECO:0000256" key="3">
    <source>
        <dbReference type="PROSITE-ProRule" id="PRU00169"/>
    </source>
</evidence>
<dbReference type="CDD" id="cd06170">
    <property type="entry name" value="LuxR_C_like"/>
    <property type="match status" value="1"/>
</dbReference>
<dbReference type="SUPFAM" id="SSF52172">
    <property type="entry name" value="CheY-like"/>
    <property type="match status" value="1"/>
</dbReference>
<evidence type="ECO:0000256" key="2">
    <source>
        <dbReference type="ARBA" id="ARBA00023125"/>
    </source>
</evidence>
<dbReference type="SMART" id="SM00421">
    <property type="entry name" value="HTH_LUXR"/>
    <property type="match status" value="1"/>
</dbReference>
<dbReference type="PROSITE" id="PS50043">
    <property type="entry name" value="HTH_LUXR_2"/>
    <property type="match status" value="1"/>
</dbReference>
<reference evidence="6 7" key="1">
    <citation type="submission" date="2018-03" db="EMBL/GenBank/DDBJ databases">
        <title>Marinobacter brunus sp. nov., a marine bacterium of Gamma-proteobacteria isolated from the surface seawater of the South China Sea.</title>
        <authorList>
            <person name="Cheng H."/>
            <person name="Wu Y.-H."/>
            <person name="Xamxidin M."/>
            <person name="Xu X.-W."/>
        </authorList>
    </citation>
    <scope>NUCLEOTIDE SEQUENCE [LARGE SCALE GENOMIC DNA]</scope>
    <source>
        <strain evidence="6 7">NH169-3</strain>
    </source>
</reference>
<dbReference type="InterPro" id="IPR039420">
    <property type="entry name" value="WalR-like"/>
</dbReference>
<dbReference type="AlphaFoldDB" id="A0A2T1KDL0"/>
<evidence type="ECO:0000259" key="5">
    <source>
        <dbReference type="PROSITE" id="PS50110"/>
    </source>
</evidence>
<dbReference type="GO" id="GO:0006355">
    <property type="term" value="P:regulation of DNA-templated transcription"/>
    <property type="evidence" value="ECO:0007669"/>
    <property type="project" value="InterPro"/>
</dbReference>
<keyword evidence="1" id="KW-0597">Phosphoprotein</keyword>
<name>A0A2T1KDL0_9GAMM</name>
<dbReference type="InterPro" id="IPR016032">
    <property type="entry name" value="Sig_transdc_resp-reg_C-effctor"/>
</dbReference>
<comment type="caution">
    <text evidence="3">Lacks conserved residue(s) required for the propagation of feature annotation.</text>
</comment>
<dbReference type="Pfam" id="PF00196">
    <property type="entry name" value="GerE"/>
    <property type="match status" value="1"/>
</dbReference>
<dbReference type="GO" id="GO:0000160">
    <property type="term" value="P:phosphorelay signal transduction system"/>
    <property type="evidence" value="ECO:0007669"/>
    <property type="project" value="InterPro"/>
</dbReference>
<proteinExistence type="predicted"/>
<dbReference type="Proteomes" id="UP000239866">
    <property type="component" value="Unassembled WGS sequence"/>
</dbReference>
<evidence type="ECO:0000259" key="4">
    <source>
        <dbReference type="PROSITE" id="PS50043"/>
    </source>
</evidence>
<keyword evidence="7" id="KW-1185">Reference proteome</keyword>
<dbReference type="PANTHER" id="PTHR43214">
    <property type="entry name" value="TWO-COMPONENT RESPONSE REGULATOR"/>
    <property type="match status" value="1"/>
</dbReference>